<sequence>MEVRSPVGETTAGGPSAVLVRSSEEIGERTGPKILGAEEVHLDAQRRHFREFQYQEADGPREVCSWLHGLCHRWLKPEKHTKTQMLDLVILEQFLAVLPPEMESWVRGCGPETSSQAVALAEGFLLSQAEDEKQGDLQVTAPCYPGPWVTVLSGLSLPLSTECFIGQLLPWRLQGFLGPPDKTLQPHRGTRGTEQGIHPDPLFPSTAVLLIIHLFITSIYILSFCQALRTACTI</sequence>
<evidence type="ECO:0000256" key="1">
    <source>
        <dbReference type="ARBA" id="ARBA00023242"/>
    </source>
</evidence>
<keyword evidence="1" id="KW-0539">Nucleus</keyword>
<dbReference type="InterPro" id="IPR003309">
    <property type="entry name" value="SCAN_dom"/>
</dbReference>
<dbReference type="Pfam" id="PF02023">
    <property type="entry name" value="SCAN"/>
    <property type="match status" value="1"/>
</dbReference>
<dbReference type="Proteomes" id="UP000694545">
    <property type="component" value="Unplaced"/>
</dbReference>
<dbReference type="Ensembl" id="ENSVKKT00000017407.1">
    <property type="protein sequence ID" value="ENSVKKP00000016984.1"/>
    <property type="gene ID" value="ENSVKKG00000011604.1"/>
</dbReference>
<name>A0A8D2Q3F9_VARKO</name>
<reference evidence="4" key="2">
    <citation type="submission" date="2025-09" db="UniProtKB">
        <authorList>
            <consortium name="Ensembl"/>
        </authorList>
    </citation>
    <scope>IDENTIFICATION</scope>
</reference>
<evidence type="ECO:0000313" key="4">
    <source>
        <dbReference type="Ensembl" id="ENSVKKP00000016984.1"/>
    </source>
</evidence>
<dbReference type="SMART" id="SM00431">
    <property type="entry name" value="SCAN"/>
    <property type="match status" value="1"/>
</dbReference>
<dbReference type="PANTHER" id="PTHR45935">
    <property type="entry name" value="PROTEIN ZBED8-RELATED"/>
    <property type="match status" value="1"/>
</dbReference>
<dbReference type="InterPro" id="IPR050916">
    <property type="entry name" value="SCAN-C2H2_zinc_finger"/>
</dbReference>
<feature type="transmembrane region" description="Helical" evidence="2">
    <location>
        <begin position="202"/>
        <end position="222"/>
    </location>
</feature>
<keyword evidence="2" id="KW-0472">Membrane</keyword>
<proteinExistence type="predicted"/>
<reference evidence="4" key="1">
    <citation type="submission" date="2025-08" db="UniProtKB">
        <authorList>
            <consortium name="Ensembl"/>
        </authorList>
    </citation>
    <scope>IDENTIFICATION</scope>
</reference>
<evidence type="ECO:0000259" key="3">
    <source>
        <dbReference type="PROSITE" id="PS50804"/>
    </source>
</evidence>
<evidence type="ECO:0000313" key="5">
    <source>
        <dbReference type="Proteomes" id="UP000694545"/>
    </source>
</evidence>
<organism evidence="4 5">
    <name type="scientific">Varanus komodoensis</name>
    <name type="common">Komodo dragon</name>
    <dbReference type="NCBI Taxonomy" id="61221"/>
    <lineage>
        <taxon>Eukaryota</taxon>
        <taxon>Metazoa</taxon>
        <taxon>Chordata</taxon>
        <taxon>Craniata</taxon>
        <taxon>Vertebrata</taxon>
        <taxon>Euteleostomi</taxon>
        <taxon>Lepidosauria</taxon>
        <taxon>Squamata</taxon>
        <taxon>Bifurcata</taxon>
        <taxon>Unidentata</taxon>
        <taxon>Episquamata</taxon>
        <taxon>Toxicofera</taxon>
        <taxon>Anguimorpha</taxon>
        <taxon>Paleoanguimorpha</taxon>
        <taxon>Varanoidea</taxon>
        <taxon>Varanidae</taxon>
        <taxon>Varanus</taxon>
    </lineage>
</organism>
<dbReference type="PROSITE" id="PS50804">
    <property type="entry name" value="SCAN_BOX"/>
    <property type="match status" value="1"/>
</dbReference>
<dbReference type="InterPro" id="IPR038269">
    <property type="entry name" value="SCAN_sf"/>
</dbReference>
<dbReference type="CDD" id="cd07936">
    <property type="entry name" value="SCAN"/>
    <property type="match status" value="1"/>
</dbReference>
<dbReference type="AlphaFoldDB" id="A0A8D2Q3F9"/>
<dbReference type="FunFam" id="1.10.4020.10:FF:000005">
    <property type="entry name" value="Uncharacterized protein"/>
    <property type="match status" value="1"/>
</dbReference>
<keyword evidence="2" id="KW-1133">Transmembrane helix</keyword>
<feature type="domain" description="SCAN box" evidence="3">
    <location>
        <begin position="46"/>
        <end position="124"/>
    </location>
</feature>
<dbReference type="Gene3D" id="1.10.4020.10">
    <property type="entry name" value="DNA breaking-rejoining enzymes"/>
    <property type="match status" value="1"/>
</dbReference>
<keyword evidence="5" id="KW-1185">Reference proteome</keyword>
<dbReference type="PANTHER" id="PTHR45935:SF15">
    <property type="entry name" value="SCAN BOX DOMAIN-CONTAINING PROTEIN"/>
    <property type="match status" value="1"/>
</dbReference>
<dbReference type="SUPFAM" id="SSF47353">
    <property type="entry name" value="Retrovirus capsid dimerization domain-like"/>
    <property type="match status" value="1"/>
</dbReference>
<protein>
    <recommendedName>
        <fullName evidence="3">SCAN box domain-containing protein</fullName>
    </recommendedName>
</protein>
<accession>A0A8D2Q3F9</accession>
<evidence type="ECO:0000256" key="2">
    <source>
        <dbReference type="SAM" id="Phobius"/>
    </source>
</evidence>
<keyword evidence="2" id="KW-0812">Transmembrane</keyword>